<name>A0AA42XIB3_ACIJO</name>
<dbReference type="Proteomes" id="UP001162261">
    <property type="component" value="Unassembled WGS sequence"/>
</dbReference>
<evidence type="ECO:0000313" key="1">
    <source>
        <dbReference type="EMBL" id="MDH2174060.1"/>
    </source>
</evidence>
<dbReference type="EMBL" id="JAOCLH010000068">
    <property type="protein sequence ID" value="MDH2174060.1"/>
    <property type="molecule type" value="Genomic_DNA"/>
</dbReference>
<comment type="caution">
    <text evidence="1">The sequence shown here is derived from an EMBL/GenBank/DDBJ whole genome shotgun (WGS) entry which is preliminary data.</text>
</comment>
<dbReference type="AlphaFoldDB" id="A0AA42XIB3"/>
<dbReference type="RefSeq" id="WP_279693976.1">
    <property type="nucleotide sequence ID" value="NZ_JAOCLE010000072.1"/>
</dbReference>
<proteinExistence type="predicted"/>
<gene>
    <name evidence="1" type="ORF">N5J46_16895</name>
</gene>
<protein>
    <submittedName>
        <fullName evidence="1">Uncharacterized protein</fullName>
    </submittedName>
</protein>
<organism evidence="1 2">
    <name type="scientific">Acinetobacter johnsonii</name>
    <dbReference type="NCBI Taxonomy" id="40214"/>
    <lineage>
        <taxon>Bacteria</taxon>
        <taxon>Pseudomonadati</taxon>
        <taxon>Pseudomonadota</taxon>
        <taxon>Gammaproteobacteria</taxon>
        <taxon>Moraxellales</taxon>
        <taxon>Moraxellaceae</taxon>
        <taxon>Acinetobacter</taxon>
    </lineage>
</organism>
<evidence type="ECO:0000313" key="2">
    <source>
        <dbReference type="Proteomes" id="UP001162261"/>
    </source>
</evidence>
<feature type="non-terminal residue" evidence="1">
    <location>
        <position position="1"/>
    </location>
</feature>
<accession>A0AA42XIB3</accession>
<reference evidence="1" key="1">
    <citation type="submission" date="2022-09" db="EMBL/GenBank/DDBJ databases">
        <title>Intensive care unit water sources are persistently colonized with multi-drug resistant bacteria and are the site of extensive horizontal gene transfer of antibiotic resistance genes.</title>
        <authorList>
            <person name="Diorio-Toth L."/>
        </authorList>
    </citation>
    <scope>NUCLEOTIDE SEQUENCE</scope>
    <source>
        <strain evidence="1">GD03649</strain>
    </source>
</reference>
<sequence>LYDFIDRNSLDTAQVHISELVNLITNELEQDLILNLEGKKSNLHASILIKQFPWYKLVIEDNVERLLSISKRHKTDWSSALLWRNDSQYKAKGAISCYFQILMMVANHDSCQHLSKLHKRNISIVDHLGFGTNERDGLFQTIGVNTYDLWPDFCVYINKIDDSDFEGFLDSNDEILTNSQLFQLMEACIHPSRKVLIKSAITKLAIDNIDKSSLNVLEKTFVSAYRASEFDLALTVLNQASHELNEGRFKEQHHHLFAEKRQLIKCYRYKLDVTLLAVNQDEYDPDFQSHINDIPIPFTYNEKNHYNECEHFRRYYLAYYLIDKDTNKSIRILGRLVEDTNNPEHILMLLHAYLANHHEASNITLIRKALSEVKQSAKEQWSDIPSYPLPWISGVLHAYLTINDISSMRETWKLLSSAQKFLPQLLTPYCELLLKHKLVKEADIAFSAYIRFLGQYEALSDELAKINDYIMNALAKESSATQYIDRFAEKNQRSPKQLANSFKLINGSNVETYVKITNNSTVEEYLVETVSSVSKELLSRSKNIYIPVKDEESSSGYSSKPANEDRINQWFCSLFNMREKSSPLHISDQSQIGSSSSGKSYGEVDGVIVDNNQSRRIALFEAFRLLKWGTTEIDDHMDKLAGYDQEGFNMIFVVVYAFDKDFVTLLDKYKNHIKQRQHKGFAKVNGYVLETVNGEDSDTFWMGKEELQRGNITVSIYHVVINFYCEKSIEP</sequence>